<comment type="caution">
    <text evidence="2">The sequence shown here is derived from an EMBL/GenBank/DDBJ whole genome shotgun (WGS) entry which is preliminary data.</text>
</comment>
<name>A0A2T0SPS8_9PSEU</name>
<accession>A0A2T0SPS8</accession>
<reference evidence="2 3" key="1">
    <citation type="submission" date="2018-03" db="EMBL/GenBank/DDBJ databases">
        <title>Genomic Encyclopedia of Archaeal and Bacterial Type Strains, Phase II (KMG-II): from individual species to whole genera.</title>
        <authorList>
            <person name="Goeker M."/>
        </authorList>
    </citation>
    <scope>NUCLEOTIDE SEQUENCE [LARGE SCALE GENOMIC DNA]</scope>
    <source>
        <strain evidence="2 3">DSM 44720</strain>
    </source>
</reference>
<protein>
    <submittedName>
        <fullName evidence="2">Uncharacterized protein</fullName>
    </submittedName>
</protein>
<sequence>TTTPDGPTAPSVVDHRSADWPPNRQQRHKSLQLERAEQADPEFAKRLRSEWEKTTVTQTGHVTNQISGTVHGKVLQAGDIQGGVTF</sequence>
<gene>
    <name evidence="2" type="ORF">CLV43_114336</name>
</gene>
<evidence type="ECO:0000256" key="1">
    <source>
        <dbReference type="SAM" id="MobiDB-lite"/>
    </source>
</evidence>
<feature type="region of interest" description="Disordered" evidence="1">
    <location>
        <begin position="1"/>
        <end position="41"/>
    </location>
</feature>
<dbReference type="Proteomes" id="UP000239494">
    <property type="component" value="Unassembled WGS sequence"/>
</dbReference>
<evidence type="ECO:0000313" key="2">
    <source>
        <dbReference type="EMBL" id="PRY35417.1"/>
    </source>
</evidence>
<keyword evidence="3" id="KW-1185">Reference proteome</keyword>
<feature type="non-terminal residue" evidence="2">
    <location>
        <position position="1"/>
    </location>
</feature>
<proteinExistence type="predicted"/>
<dbReference type="RefSeq" id="WP_211304758.1">
    <property type="nucleotide sequence ID" value="NZ_PVTF01000014.1"/>
</dbReference>
<organism evidence="2 3">
    <name type="scientific">Umezawaea tangerina</name>
    <dbReference type="NCBI Taxonomy" id="84725"/>
    <lineage>
        <taxon>Bacteria</taxon>
        <taxon>Bacillati</taxon>
        <taxon>Actinomycetota</taxon>
        <taxon>Actinomycetes</taxon>
        <taxon>Pseudonocardiales</taxon>
        <taxon>Pseudonocardiaceae</taxon>
        <taxon>Umezawaea</taxon>
    </lineage>
</organism>
<dbReference type="AlphaFoldDB" id="A0A2T0SPS8"/>
<feature type="compositionally biased region" description="Basic and acidic residues" evidence="1">
    <location>
        <begin position="31"/>
        <end position="41"/>
    </location>
</feature>
<dbReference type="EMBL" id="PVTF01000014">
    <property type="protein sequence ID" value="PRY35417.1"/>
    <property type="molecule type" value="Genomic_DNA"/>
</dbReference>
<evidence type="ECO:0000313" key="3">
    <source>
        <dbReference type="Proteomes" id="UP000239494"/>
    </source>
</evidence>